<dbReference type="EMBL" id="AYRZ02000073">
    <property type="protein sequence ID" value="PHT62532.1"/>
    <property type="molecule type" value="Genomic_DNA"/>
</dbReference>
<reference evidence="3 4" key="2">
    <citation type="journal article" date="2017" name="Genome Biol.">
        <title>New reference genome sequences of hot pepper reveal the massive evolution of plant disease-resistance genes by retroduplication.</title>
        <authorList>
            <person name="Kim S."/>
            <person name="Park J."/>
            <person name="Yeom S.I."/>
            <person name="Kim Y.M."/>
            <person name="Seo E."/>
            <person name="Kim K.T."/>
            <person name="Kim M.S."/>
            <person name="Lee J.M."/>
            <person name="Cheong K."/>
            <person name="Shin H.S."/>
            <person name="Kim S.B."/>
            <person name="Han K."/>
            <person name="Lee J."/>
            <person name="Park M."/>
            <person name="Lee H.A."/>
            <person name="Lee H.Y."/>
            <person name="Lee Y."/>
            <person name="Oh S."/>
            <person name="Lee J.H."/>
            <person name="Choi E."/>
            <person name="Choi E."/>
            <person name="Lee S.E."/>
            <person name="Jeon J."/>
            <person name="Kim H."/>
            <person name="Choi G."/>
            <person name="Song H."/>
            <person name="Lee J."/>
            <person name="Lee S.C."/>
            <person name="Kwon J.K."/>
            <person name="Lee H.Y."/>
            <person name="Koo N."/>
            <person name="Hong Y."/>
            <person name="Kim R.W."/>
            <person name="Kang W.H."/>
            <person name="Huh J.H."/>
            <person name="Kang B.C."/>
            <person name="Yang T.J."/>
            <person name="Lee Y.H."/>
            <person name="Bennetzen J.L."/>
            <person name="Choi D."/>
        </authorList>
    </citation>
    <scope>NUCLEOTIDE SEQUENCE [LARGE SCALE GENOMIC DNA]</scope>
    <source>
        <strain evidence="4">cv. CM334</strain>
    </source>
</reference>
<name>A0A2G2XYI4_CAPAN</name>
<dbReference type="InterPro" id="IPR046960">
    <property type="entry name" value="PPR_At4g14850-like_plant"/>
</dbReference>
<dbReference type="Proteomes" id="UP000222542">
    <property type="component" value="Unassembled WGS sequence"/>
</dbReference>
<evidence type="ECO:0000256" key="1">
    <source>
        <dbReference type="ARBA" id="ARBA00022737"/>
    </source>
</evidence>
<dbReference type="InterPro" id="IPR002885">
    <property type="entry name" value="PPR_rpt"/>
</dbReference>
<dbReference type="PANTHER" id="PTHR47926">
    <property type="entry name" value="PENTATRICOPEPTIDE REPEAT-CONTAINING PROTEIN"/>
    <property type="match status" value="1"/>
</dbReference>
<organism evidence="3 4">
    <name type="scientific">Capsicum annuum</name>
    <name type="common">Capsicum pepper</name>
    <dbReference type="NCBI Taxonomy" id="4072"/>
    <lineage>
        <taxon>Eukaryota</taxon>
        <taxon>Viridiplantae</taxon>
        <taxon>Streptophyta</taxon>
        <taxon>Embryophyta</taxon>
        <taxon>Tracheophyta</taxon>
        <taxon>Spermatophyta</taxon>
        <taxon>Magnoliopsida</taxon>
        <taxon>eudicotyledons</taxon>
        <taxon>Gunneridae</taxon>
        <taxon>Pentapetalae</taxon>
        <taxon>asterids</taxon>
        <taxon>lamiids</taxon>
        <taxon>Solanales</taxon>
        <taxon>Solanaceae</taxon>
        <taxon>Solanoideae</taxon>
        <taxon>Capsiceae</taxon>
        <taxon>Capsicum</taxon>
    </lineage>
</organism>
<dbReference type="PANTHER" id="PTHR47926:SF395">
    <property type="entry name" value="TETRATRICOPEPTIDE-LIKE HELICAL DOMAIN, DYW DOMAIN PROTEIN-RELATED"/>
    <property type="match status" value="1"/>
</dbReference>
<dbReference type="GO" id="GO:0009451">
    <property type="term" value="P:RNA modification"/>
    <property type="evidence" value="ECO:0007669"/>
    <property type="project" value="InterPro"/>
</dbReference>
<dbReference type="AlphaFoldDB" id="A0A2G2XYI4"/>
<keyword evidence="1" id="KW-0677">Repeat</keyword>
<reference evidence="3 4" key="1">
    <citation type="journal article" date="2014" name="Nat. Genet.">
        <title>Genome sequence of the hot pepper provides insights into the evolution of pungency in Capsicum species.</title>
        <authorList>
            <person name="Kim S."/>
            <person name="Park M."/>
            <person name="Yeom S.I."/>
            <person name="Kim Y.M."/>
            <person name="Lee J.M."/>
            <person name="Lee H.A."/>
            <person name="Seo E."/>
            <person name="Choi J."/>
            <person name="Cheong K."/>
            <person name="Kim K.T."/>
            <person name="Jung K."/>
            <person name="Lee G.W."/>
            <person name="Oh S.K."/>
            <person name="Bae C."/>
            <person name="Kim S.B."/>
            <person name="Lee H.Y."/>
            <person name="Kim S.Y."/>
            <person name="Kim M.S."/>
            <person name="Kang B.C."/>
            <person name="Jo Y.D."/>
            <person name="Yang H.B."/>
            <person name="Jeong H.J."/>
            <person name="Kang W.H."/>
            <person name="Kwon J.K."/>
            <person name="Shin C."/>
            <person name="Lim J.Y."/>
            <person name="Park J.H."/>
            <person name="Huh J.H."/>
            <person name="Kim J.S."/>
            <person name="Kim B.D."/>
            <person name="Cohen O."/>
            <person name="Paran I."/>
            <person name="Suh M.C."/>
            <person name="Lee S.B."/>
            <person name="Kim Y.K."/>
            <person name="Shin Y."/>
            <person name="Noh S.J."/>
            <person name="Park J."/>
            <person name="Seo Y.S."/>
            <person name="Kwon S.Y."/>
            <person name="Kim H.A."/>
            <person name="Park J.M."/>
            <person name="Kim H.J."/>
            <person name="Choi S.B."/>
            <person name="Bosland P.W."/>
            <person name="Reeves G."/>
            <person name="Jo S.H."/>
            <person name="Lee B.W."/>
            <person name="Cho H.T."/>
            <person name="Choi H.S."/>
            <person name="Lee M.S."/>
            <person name="Yu Y."/>
            <person name="Do Choi Y."/>
            <person name="Park B.S."/>
            <person name="van Deynze A."/>
            <person name="Ashrafi H."/>
            <person name="Hill T."/>
            <person name="Kim W.T."/>
            <person name="Pai H.S."/>
            <person name="Ahn H.K."/>
            <person name="Yeam I."/>
            <person name="Giovannoni J.J."/>
            <person name="Rose J.K."/>
            <person name="Sorensen I."/>
            <person name="Lee S.J."/>
            <person name="Kim R.W."/>
            <person name="Choi I.Y."/>
            <person name="Choi B.S."/>
            <person name="Lim J.S."/>
            <person name="Lee Y.H."/>
            <person name="Choi D."/>
        </authorList>
    </citation>
    <scope>NUCLEOTIDE SEQUENCE [LARGE SCALE GENOMIC DNA]</scope>
    <source>
        <strain evidence="4">cv. CM334</strain>
    </source>
</reference>
<evidence type="ECO:0000313" key="4">
    <source>
        <dbReference type="Proteomes" id="UP000222542"/>
    </source>
</evidence>
<dbReference type="Gramene" id="PHT62532">
    <property type="protein sequence ID" value="PHT62532"/>
    <property type="gene ID" value="T459_33653"/>
</dbReference>
<dbReference type="PROSITE" id="PS51375">
    <property type="entry name" value="PPR"/>
    <property type="match status" value="1"/>
</dbReference>
<dbReference type="GO" id="GO:0003723">
    <property type="term" value="F:RNA binding"/>
    <property type="evidence" value="ECO:0007669"/>
    <property type="project" value="InterPro"/>
</dbReference>
<dbReference type="InterPro" id="IPR011990">
    <property type="entry name" value="TPR-like_helical_dom_sf"/>
</dbReference>
<feature type="repeat" description="PPR" evidence="2">
    <location>
        <begin position="54"/>
        <end position="88"/>
    </location>
</feature>
<proteinExistence type="predicted"/>
<dbReference type="NCBIfam" id="TIGR00756">
    <property type="entry name" value="PPR"/>
    <property type="match status" value="1"/>
</dbReference>
<evidence type="ECO:0008006" key="5">
    <source>
        <dbReference type="Google" id="ProtNLM"/>
    </source>
</evidence>
<dbReference type="STRING" id="4072.A0A2G2XYI4"/>
<accession>A0A2G2XYI4</accession>
<dbReference type="Gene3D" id="1.25.40.10">
    <property type="entry name" value="Tetratricopeptide repeat domain"/>
    <property type="match status" value="1"/>
</dbReference>
<sequence>MSNACSESSPDPTGGIELELQKFFKHDGPQQRYLCALLDDAQKIFDDMHEDLKNVVSWTAIMSGYIGVGKFRKVIELSRRSLEMGLRPDSFSILRILLACIRVGDVIAGE</sequence>
<keyword evidence="4" id="KW-1185">Reference proteome</keyword>
<evidence type="ECO:0000256" key="2">
    <source>
        <dbReference type="PROSITE-ProRule" id="PRU00708"/>
    </source>
</evidence>
<gene>
    <name evidence="3" type="ORF">T459_33653</name>
</gene>
<protein>
    <recommendedName>
        <fullName evidence="5">Pentatricopeptide repeat-containing protein</fullName>
    </recommendedName>
</protein>
<comment type="caution">
    <text evidence="3">The sequence shown here is derived from an EMBL/GenBank/DDBJ whole genome shotgun (WGS) entry which is preliminary data.</text>
</comment>
<evidence type="ECO:0000313" key="3">
    <source>
        <dbReference type="EMBL" id="PHT62532.1"/>
    </source>
</evidence>